<dbReference type="STRING" id="1227497.C491_06253"/>
<protein>
    <recommendedName>
        <fullName evidence="1">DUF8001 domain-containing protein</fullName>
    </recommendedName>
</protein>
<evidence type="ECO:0000313" key="3">
    <source>
        <dbReference type="Proteomes" id="UP000011688"/>
    </source>
</evidence>
<sequence length="89" mass="9974">MLVQFTLMTDPLRIAAGDLEADAILEAIQSGRRVVVSITTLGDEHEVTLRYDGSVYYCDTPTRLHRHESEREMRTCIRNMGYGASPSGE</sequence>
<proteinExistence type="predicted"/>
<comment type="caution">
    <text evidence="2">The sequence shown here is derived from an EMBL/GenBank/DDBJ whole genome shotgun (WGS) entry which is preliminary data.</text>
</comment>
<organism evidence="2 3">
    <name type="scientific">Natronococcus amylolyticus DSM 10524</name>
    <dbReference type="NCBI Taxonomy" id="1227497"/>
    <lineage>
        <taxon>Archaea</taxon>
        <taxon>Methanobacteriati</taxon>
        <taxon>Methanobacteriota</taxon>
        <taxon>Stenosarchaea group</taxon>
        <taxon>Halobacteria</taxon>
        <taxon>Halobacteriales</taxon>
        <taxon>Natrialbaceae</taxon>
        <taxon>Natronococcus</taxon>
    </lineage>
</organism>
<gene>
    <name evidence="2" type="ORF">C491_06253</name>
</gene>
<feature type="domain" description="DUF8001" evidence="1">
    <location>
        <begin position="8"/>
        <end position="84"/>
    </location>
</feature>
<keyword evidence="3" id="KW-1185">Reference proteome</keyword>
<accession>L9XCE0</accession>
<evidence type="ECO:0000259" key="1">
    <source>
        <dbReference type="Pfam" id="PF26008"/>
    </source>
</evidence>
<dbReference type="EMBL" id="AOIB01000015">
    <property type="protein sequence ID" value="ELY59389.1"/>
    <property type="molecule type" value="Genomic_DNA"/>
</dbReference>
<evidence type="ECO:0000313" key="2">
    <source>
        <dbReference type="EMBL" id="ELY59389.1"/>
    </source>
</evidence>
<dbReference type="Proteomes" id="UP000011688">
    <property type="component" value="Unassembled WGS sequence"/>
</dbReference>
<name>L9XCE0_9EURY</name>
<reference evidence="2 3" key="1">
    <citation type="journal article" date="2014" name="PLoS Genet.">
        <title>Phylogenetically driven sequencing of extremely halophilic archaea reveals strategies for static and dynamic osmo-response.</title>
        <authorList>
            <person name="Becker E.A."/>
            <person name="Seitzer P.M."/>
            <person name="Tritt A."/>
            <person name="Larsen D."/>
            <person name="Krusor M."/>
            <person name="Yao A.I."/>
            <person name="Wu D."/>
            <person name="Madern D."/>
            <person name="Eisen J.A."/>
            <person name="Darling A.E."/>
            <person name="Facciotti M.T."/>
        </authorList>
    </citation>
    <scope>NUCLEOTIDE SEQUENCE [LARGE SCALE GENOMIC DNA]</scope>
    <source>
        <strain evidence="2 3">DSM 10524</strain>
    </source>
</reference>
<dbReference type="AlphaFoldDB" id="L9XCE0"/>
<dbReference type="Pfam" id="PF26008">
    <property type="entry name" value="DUF8001"/>
    <property type="match status" value="1"/>
</dbReference>
<dbReference type="eggNOG" id="arCOG08136">
    <property type="taxonomic scope" value="Archaea"/>
</dbReference>
<dbReference type="PATRIC" id="fig|1227497.3.peg.1288"/>
<dbReference type="InterPro" id="IPR058314">
    <property type="entry name" value="DUF8001"/>
</dbReference>